<feature type="region of interest" description="Disordered" evidence="1">
    <location>
        <begin position="203"/>
        <end position="224"/>
    </location>
</feature>
<proteinExistence type="predicted"/>
<dbReference type="Proteomes" id="UP001239462">
    <property type="component" value="Unassembled WGS sequence"/>
</dbReference>
<organism evidence="2 3">
    <name type="scientific">Roseiconus lacunae</name>
    <dbReference type="NCBI Taxonomy" id="2605694"/>
    <lineage>
        <taxon>Bacteria</taxon>
        <taxon>Pseudomonadati</taxon>
        <taxon>Planctomycetota</taxon>
        <taxon>Planctomycetia</taxon>
        <taxon>Pirellulales</taxon>
        <taxon>Pirellulaceae</taxon>
        <taxon>Roseiconus</taxon>
    </lineage>
</organism>
<feature type="region of interest" description="Disordered" evidence="1">
    <location>
        <begin position="86"/>
        <end position="116"/>
    </location>
</feature>
<comment type="caution">
    <text evidence="2">The sequence shown here is derived from an EMBL/GenBank/DDBJ whole genome shotgun (WGS) entry which is preliminary data.</text>
</comment>
<evidence type="ECO:0000256" key="1">
    <source>
        <dbReference type="SAM" id="MobiDB-lite"/>
    </source>
</evidence>
<evidence type="ECO:0000313" key="3">
    <source>
        <dbReference type="Proteomes" id="UP001239462"/>
    </source>
</evidence>
<dbReference type="Gene3D" id="1.25.40.10">
    <property type="entry name" value="Tetratricopeptide repeat domain"/>
    <property type="match status" value="1"/>
</dbReference>
<dbReference type="EMBL" id="JASZZN010000004">
    <property type="protein sequence ID" value="MDM4015316.1"/>
    <property type="molecule type" value="Genomic_DNA"/>
</dbReference>
<dbReference type="InterPro" id="IPR011990">
    <property type="entry name" value="TPR-like_helical_dom_sf"/>
</dbReference>
<accession>A0ABT7PGH3</accession>
<reference evidence="2 3" key="1">
    <citation type="submission" date="2023-06" db="EMBL/GenBank/DDBJ databases">
        <title>Roseiconus lacunae JC819 isolated from Gulf of Mannar region, Tamil Nadu.</title>
        <authorList>
            <person name="Pk S."/>
            <person name="Ch S."/>
            <person name="Ch V.R."/>
        </authorList>
    </citation>
    <scope>NUCLEOTIDE SEQUENCE [LARGE SCALE GENOMIC DNA]</scope>
    <source>
        <strain evidence="2 3">JC819</strain>
    </source>
</reference>
<name>A0ABT7PGH3_9BACT</name>
<gene>
    <name evidence="2" type="ORF">QTN89_07750</name>
</gene>
<sequence>MIEQARFSPLTLSKTQKWPSKSSQTMLLMMAALVVYCSKPAYSQDAVAISDAPATTLEQLPGDPANELESRLKSLMDATERLRRMRNLDTTEKTNPNSNSTAGARALAQGSESGGMAEAPNEVLDVLTGLQPDPASELKEIRERIRVLQKLRRDPQRSIPSAAANTDTPLHPLPAMETVTPAPTQPPKVHPAVDQSLAAADQVSANNQTDSGDPEFGNPDVTGTQLLPVPVNTLALGESLYRTGNYKAALQALQKVDTQSMPQSDRMWLDLLLALCQQKQKQFESSIGTLRDIANETSPDYPVQAAKWYLKYAETEQKNVEALDQLSKEIELIVERVENHVGNK</sequence>
<keyword evidence="3" id="KW-1185">Reference proteome</keyword>
<protein>
    <submittedName>
        <fullName evidence="2">CDC27 family protein</fullName>
    </submittedName>
</protein>
<evidence type="ECO:0000313" key="2">
    <source>
        <dbReference type="EMBL" id="MDM4015316.1"/>
    </source>
</evidence>
<feature type="compositionally biased region" description="Polar residues" evidence="1">
    <location>
        <begin position="93"/>
        <end position="102"/>
    </location>
</feature>
<feature type="region of interest" description="Disordered" evidence="1">
    <location>
        <begin position="152"/>
        <end position="190"/>
    </location>
</feature>
<dbReference type="RefSeq" id="WP_289162798.1">
    <property type="nucleotide sequence ID" value="NZ_JASZZN010000004.1"/>
</dbReference>